<dbReference type="EMBL" id="QGKY02001015">
    <property type="protein sequence ID" value="KAF2575655.1"/>
    <property type="molecule type" value="Genomic_DNA"/>
</dbReference>
<proteinExistence type="predicted"/>
<sequence>MRSCSEGSVVRVWAGICRQCLSSSMKGRSLGSNRLSVVKIAGSSGSAIDGPDSRIGPWVPPDLGGLPTYPSVRDQAVRSSCIGGGAEPKWARSLMGTWPKEHRMTEGLMQRHPKLRFCLISEASSRKELPIMPS</sequence>
<comment type="caution">
    <text evidence="1">The sequence shown here is derived from an EMBL/GenBank/DDBJ whole genome shotgun (WGS) entry which is preliminary data.</text>
</comment>
<accession>A0A8S9J0P6</accession>
<name>A0A8S9J0P6_BRACR</name>
<evidence type="ECO:0000313" key="1">
    <source>
        <dbReference type="EMBL" id="KAF2575655.1"/>
    </source>
</evidence>
<dbReference type="AlphaFoldDB" id="A0A8S9J0P6"/>
<reference evidence="1" key="1">
    <citation type="submission" date="2019-12" db="EMBL/GenBank/DDBJ databases">
        <title>Genome sequencing and annotation of Brassica cretica.</title>
        <authorList>
            <person name="Studholme D.J."/>
            <person name="Sarris P.F."/>
        </authorList>
    </citation>
    <scope>NUCLEOTIDE SEQUENCE</scope>
    <source>
        <strain evidence="1">PFS-102/07</strain>
        <tissue evidence="1">Leaf</tissue>
    </source>
</reference>
<protein>
    <submittedName>
        <fullName evidence="1">Uncharacterized protein</fullName>
    </submittedName>
</protein>
<gene>
    <name evidence="1" type="ORF">F2Q70_00005170</name>
</gene>
<organism evidence="1">
    <name type="scientific">Brassica cretica</name>
    <name type="common">Mustard</name>
    <dbReference type="NCBI Taxonomy" id="69181"/>
    <lineage>
        <taxon>Eukaryota</taxon>
        <taxon>Viridiplantae</taxon>
        <taxon>Streptophyta</taxon>
        <taxon>Embryophyta</taxon>
        <taxon>Tracheophyta</taxon>
        <taxon>Spermatophyta</taxon>
        <taxon>Magnoliopsida</taxon>
        <taxon>eudicotyledons</taxon>
        <taxon>Gunneridae</taxon>
        <taxon>Pentapetalae</taxon>
        <taxon>rosids</taxon>
        <taxon>malvids</taxon>
        <taxon>Brassicales</taxon>
        <taxon>Brassicaceae</taxon>
        <taxon>Brassiceae</taxon>
        <taxon>Brassica</taxon>
    </lineage>
</organism>